<dbReference type="RefSeq" id="WP_057872821.1">
    <property type="nucleotide sequence ID" value="NZ_AYYI01000001.1"/>
</dbReference>
<evidence type="ECO:0000313" key="4">
    <source>
        <dbReference type="EMBL" id="KRN00174.1"/>
    </source>
</evidence>
<evidence type="ECO:0000256" key="1">
    <source>
        <dbReference type="ARBA" id="ARBA00004370"/>
    </source>
</evidence>
<organism evidence="4 5">
    <name type="scientific">Loigolactobacillus rennini DSM 20253</name>
    <dbReference type="NCBI Taxonomy" id="1423796"/>
    <lineage>
        <taxon>Bacteria</taxon>
        <taxon>Bacillati</taxon>
        <taxon>Bacillota</taxon>
        <taxon>Bacilli</taxon>
        <taxon>Lactobacillales</taxon>
        <taxon>Lactobacillaceae</taxon>
        <taxon>Loigolactobacillus</taxon>
    </lineage>
</organism>
<feature type="domain" description="Beta-lactamase-related" evidence="3">
    <location>
        <begin position="65"/>
        <end position="359"/>
    </location>
</feature>
<dbReference type="Proteomes" id="UP000051638">
    <property type="component" value="Unassembled WGS sequence"/>
</dbReference>
<keyword evidence="5" id="KW-1185">Reference proteome</keyword>
<name>A0A0R2D8D8_9LACO</name>
<dbReference type="Pfam" id="PF00144">
    <property type="entry name" value="Beta-lactamase"/>
    <property type="match status" value="1"/>
</dbReference>
<comment type="subcellular location">
    <subcellularLocation>
        <location evidence="1">Membrane</location>
    </subcellularLocation>
</comment>
<dbReference type="AlphaFoldDB" id="A0A0R2D8D8"/>
<dbReference type="PATRIC" id="fig|1423796.3.peg.1"/>
<comment type="caution">
    <text evidence="4">The sequence shown here is derived from an EMBL/GenBank/DDBJ whole genome shotgun (WGS) entry which is preliminary data.</text>
</comment>
<dbReference type="SUPFAM" id="SSF56601">
    <property type="entry name" value="beta-lactamase/transpeptidase-like"/>
    <property type="match status" value="1"/>
</dbReference>
<evidence type="ECO:0000259" key="3">
    <source>
        <dbReference type="Pfam" id="PF00144"/>
    </source>
</evidence>
<proteinExistence type="predicted"/>
<gene>
    <name evidence="4" type="ORF">FC24_GL000001</name>
</gene>
<reference evidence="4 5" key="1">
    <citation type="journal article" date="2015" name="Genome Announc.">
        <title>Expanding the biotechnology potential of lactobacilli through comparative genomics of 213 strains and associated genera.</title>
        <authorList>
            <person name="Sun Z."/>
            <person name="Harris H.M."/>
            <person name="McCann A."/>
            <person name="Guo C."/>
            <person name="Argimon S."/>
            <person name="Zhang W."/>
            <person name="Yang X."/>
            <person name="Jeffery I.B."/>
            <person name="Cooney J.C."/>
            <person name="Kagawa T.F."/>
            <person name="Liu W."/>
            <person name="Song Y."/>
            <person name="Salvetti E."/>
            <person name="Wrobel A."/>
            <person name="Rasinkangas P."/>
            <person name="Parkhill J."/>
            <person name="Rea M.C."/>
            <person name="O'Sullivan O."/>
            <person name="Ritari J."/>
            <person name="Douillard F.P."/>
            <person name="Paul Ross R."/>
            <person name="Yang R."/>
            <person name="Briner A.E."/>
            <person name="Felis G.E."/>
            <person name="de Vos W.M."/>
            <person name="Barrangou R."/>
            <person name="Klaenhammer T.R."/>
            <person name="Caufield P.W."/>
            <person name="Cui Y."/>
            <person name="Zhang H."/>
            <person name="O'Toole P.W."/>
        </authorList>
    </citation>
    <scope>NUCLEOTIDE SEQUENCE [LARGE SCALE GENOMIC DNA]</scope>
    <source>
        <strain evidence="4 5">DSM 20253</strain>
    </source>
</reference>
<dbReference type="STRING" id="1423796.FC24_GL000001"/>
<evidence type="ECO:0000256" key="2">
    <source>
        <dbReference type="ARBA" id="ARBA00023136"/>
    </source>
</evidence>
<accession>A0A0R2D8D8</accession>
<evidence type="ECO:0000313" key="5">
    <source>
        <dbReference type="Proteomes" id="UP000051638"/>
    </source>
</evidence>
<keyword evidence="2" id="KW-0472">Membrane</keyword>
<dbReference type="OrthoDB" id="2151402at2"/>
<dbReference type="GO" id="GO:0016020">
    <property type="term" value="C:membrane"/>
    <property type="evidence" value="ECO:0007669"/>
    <property type="project" value="UniProtKB-SubCell"/>
</dbReference>
<dbReference type="PANTHER" id="PTHR46825">
    <property type="entry name" value="D-ALANYL-D-ALANINE-CARBOXYPEPTIDASE/ENDOPEPTIDASE AMPH"/>
    <property type="match status" value="1"/>
</dbReference>
<dbReference type="InterPro" id="IPR050491">
    <property type="entry name" value="AmpC-like"/>
</dbReference>
<dbReference type="Gene3D" id="3.40.710.10">
    <property type="entry name" value="DD-peptidase/beta-lactamase superfamily"/>
    <property type="match status" value="1"/>
</dbReference>
<protein>
    <submittedName>
        <fullName evidence="4">Beta-lactamase class C-like penicillin binding protein</fullName>
    </submittedName>
</protein>
<dbReference type="InterPro" id="IPR001466">
    <property type="entry name" value="Beta-lactam-related"/>
</dbReference>
<dbReference type="PANTHER" id="PTHR46825:SF11">
    <property type="entry name" value="PENICILLIN-BINDING PROTEIN 4"/>
    <property type="match status" value="1"/>
</dbReference>
<sequence length="369" mass="39537">MRGKVGRVVAVLLLITVIIGGGAAAVFYQKDSLAHLYLQKISGKKTGVQEVTTSTTKKTVQINRKAVSQQLKKDQFVGNVAILKNGKLIYQQPYGKDPDKNEKTKTTKYQLGDLQNALTAAAIMKLAAKGRLSLDTPVSHYYELNGATSEMTVGDLMNMTSGLTLDVTPSTELSTDVIPWNLANAVGQGQGAYSFQTVNYALLSGIVAQAAGISYQKYLDKILLQPAGTKQTGFVKSAAAQSKLVPAYSADNASKITQDTLFQTMNERLGTGQLYTTAGDLARLTNYMSSSDFLSKKQRTSGLFEENGDYTGRLARAGGQLTGEARFSGYASALAFSSNGQTGVVLMSNYQVQGDLSKTAQALLEQIND</sequence>
<dbReference type="EMBL" id="AYYI01000001">
    <property type="protein sequence ID" value="KRN00174.1"/>
    <property type="molecule type" value="Genomic_DNA"/>
</dbReference>
<dbReference type="InterPro" id="IPR012338">
    <property type="entry name" value="Beta-lactam/transpept-like"/>
</dbReference>